<feature type="compositionally biased region" description="Basic and acidic residues" evidence="1">
    <location>
        <begin position="574"/>
        <end position="583"/>
    </location>
</feature>
<feature type="compositionally biased region" description="Basic and acidic residues" evidence="1">
    <location>
        <begin position="341"/>
        <end position="355"/>
    </location>
</feature>
<dbReference type="Proteomes" id="UP001642484">
    <property type="component" value="Unassembled WGS sequence"/>
</dbReference>
<evidence type="ECO:0000256" key="1">
    <source>
        <dbReference type="SAM" id="MobiDB-lite"/>
    </source>
</evidence>
<keyword evidence="3" id="KW-1185">Reference proteome</keyword>
<evidence type="ECO:0000313" key="2">
    <source>
        <dbReference type="EMBL" id="CAK9074445.1"/>
    </source>
</evidence>
<feature type="region of interest" description="Disordered" evidence="1">
    <location>
        <begin position="274"/>
        <end position="653"/>
    </location>
</feature>
<sequence length="698" mass="75389">MAEVERSESNGSLDSARSSADEEPQQVEVEVGKFAEILEGQKWVRSLLYKSEPGKDHFTAWGEAKMVGVISIKAMALNHQALELAALWWCPLFDFPQCIPVQVMRQEEPRLERFFSILAEHWGIPEQASEAVALDPDVPAGQVVERVEESKAVEPVVKNQAGEPVKGQVLETVESSLERDEVGEGHVTPGKQTLVDGYEGGDSAAPTAAPQIEIVDSPELVVKGSAVESPDSQLEEWKKKILYGSTPPAENFRSSSDPIEEAVRKRVEALRIELERRASNPPDLQPQAGIKSSALGGGNPDEVETLPFSPGPIQWTTPATSPAAPPSTTPEPVAKTALEQARGHEKPEKPIEHEPPSVGVATSKPKEPEESVVALATSEPKELEGSVVALAASEPKEPQESVVALAASEPKEPEESVVALAASEPKGPQESVVALAASEPKEPQESLVALAASEPKEPEESRGTSETKPELVKGEGVLPETGDSHLPGSATKSMPGDGKTAGEQFPSSPIGAEAFRADQQKLVGNMKGEDESKAEEEDEKENPPKKSRGRKIKEQEAGASKDEKTEKRARKKSDKQGDNKAGDGPDGDTPEAKAKVAKRTRKPAETEADPEKEKPNETEKGSKRKESTTEEPNSGKRARTGERITFAGRRPPQELYAKNRFDAMREVFQKEVAPKLKGKATTYTEAWCYQSLAKSKTF</sequence>
<reference evidence="2 3" key="1">
    <citation type="submission" date="2024-02" db="EMBL/GenBank/DDBJ databases">
        <authorList>
            <person name="Chen Y."/>
            <person name="Shah S."/>
            <person name="Dougan E. K."/>
            <person name="Thang M."/>
            <person name="Chan C."/>
        </authorList>
    </citation>
    <scope>NUCLEOTIDE SEQUENCE [LARGE SCALE GENOMIC DNA]</scope>
</reference>
<gene>
    <name evidence="2" type="ORF">CCMP2556_LOCUS36679</name>
</gene>
<feature type="region of interest" description="Disordered" evidence="1">
    <location>
        <begin position="1"/>
        <end position="26"/>
    </location>
</feature>
<protein>
    <submittedName>
        <fullName evidence="2">Uncharacterized protein</fullName>
    </submittedName>
</protein>
<feature type="compositionally biased region" description="Basic and acidic residues" evidence="1">
    <location>
        <begin position="552"/>
        <end position="566"/>
    </location>
</feature>
<evidence type="ECO:0000313" key="3">
    <source>
        <dbReference type="Proteomes" id="UP001642484"/>
    </source>
</evidence>
<dbReference type="EMBL" id="CAXAMN010023017">
    <property type="protein sequence ID" value="CAK9074445.1"/>
    <property type="molecule type" value="Genomic_DNA"/>
</dbReference>
<comment type="caution">
    <text evidence="2">The sequence shown here is derived from an EMBL/GenBank/DDBJ whole genome shotgun (WGS) entry which is preliminary data.</text>
</comment>
<feature type="compositionally biased region" description="Basic and acidic residues" evidence="1">
    <location>
        <begin position="602"/>
        <end position="628"/>
    </location>
</feature>
<accession>A0ABP0PEJ9</accession>
<proteinExistence type="predicted"/>
<name>A0ABP0PEJ9_9DINO</name>
<feature type="region of interest" description="Disordered" evidence="1">
    <location>
        <begin position="176"/>
        <end position="206"/>
    </location>
</feature>
<feature type="compositionally biased region" description="Polar residues" evidence="1">
    <location>
        <begin position="9"/>
        <end position="18"/>
    </location>
</feature>
<feature type="compositionally biased region" description="Basic and acidic residues" evidence="1">
    <location>
        <begin position="454"/>
        <end position="473"/>
    </location>
</feature>
<organism evidence="2 3">
    <name type="scientific">Durusdinium trenchii</name>
    <dbReference type="NCBI Taxonomy" id="1381693"/>
    <lineage>
        <taxon>Eukaryota</taxon>
        <taxon>Sar</taxon>
        <taxon>Alveolata</taxon>
        <taxon>Dinophyceae</taxon>
        <taxon>Suessiales</taxon>
        <taxon>Symbiodiniaceae</taxon>
        <taxon>Durusdinium</taxon>
    </lineage>
</organism>